<dbReference type="SUPFAM" id="SSF55136">
    <property type="entry name" value="Probable bacterial effector-binding domain"/>
    <property type="match status" value="1"/>
</dbReference>
<dbReference type="Proteomes" id="UP000033121">
    <property type="component" value="Unassembled WGS sequence"/>
</dbReference>
<feature type="domain" description="AraC effector-binding" evidence="1">
    <location>
        <begin position="185"/>
        <end position="337"/>
    </location>
</feature>
<sequence>MKKLLKILGWILGILVLLLLAGYLLPAKVSVSRGIAIQAQPEKIYNVLTNMKTYNSWMVWNQRDTAMRIEWGDRTSGLGASYKWFSDNSQVGDGQLKISDVQPYKSITTEMTFGESPNPSFATWWLQPDGKGTSVKWEMTMNMGMNPVGRWMGLLMRGMMEKDFDNGLSQLKQKIESGQLGKQDPKVTLEESKVDAMRLLTILDTAQAMTEIGPLLQKAYGEMNGLMLEQKLSISQAPMAWYYTEGEPFIVDAAIAVSGKPATTSGRIRFREEPASKVIIAHYYGPYEEMKAGYDKLAGWLQSNNKKAAGKPYEVYVDDPTGKSMYDVRTDIIQPFE</sequence>
<protein>
    <recommendedName>
        <fullName evidence="1">AraC effector-binding domain-containing protein</fullName>
    </recommendedName>
</protein>
<dbReference type="Gene3D" id="3.30.530.20">
    <property type="match status" value="1"/>
</dbReference>
<accession>A0A0E9N7J6</accession>
<dbReference type="InterPro" id="IPR029442">
    <property type="entry name" value="GyrI-like"/>
</dbReference>
<organism evidence="2 3">
    <name type="scientific">Flavihumibacter petaseus NBRC 106054</name>
    <dbReference type="NCBI Taxonomy" id="1220578"/>
    <lineage>
        <taxon>Bacteria</taxon>
        <taxon>Pseudomonadati</taxon>
        <taxon>Bacteroidota</taxon>
        <taxon>Chitinophagia</taxon>
        <taxon>Chitinophagales</taxon>
        <taxon>Chitinophagaceae</taxon>
        <taxon>Flavihumibacter</taxon>
    </lineage>
</organism>
<dbReference type="SMART" id="SM00871">
    <property type="entry name" value="AraC_E_bind"/>
    <property type="match status" value="1"/>
</dbReference>
<dbReference type="Pfam" id="PF10604">
    <property type="entry name" value="Polyketide_cyc2"/>
    <property type="match status" value="1"/>
</dbReference>
<dbReference type="Gene3D" id="3.20.80.10">
    <property type="entry name" value="Regulatory factor, effector binding domain"/>
    <property type="match status" value="1"/>
</dbReference>
<evidence type="ECO:0000313" key="2">
    <source>
        <dbReference type="EMBL" id="GAO45330.1"/>
    </source>
</evidence>
<dbReference type="SUPFAM" id="SSF55961">
    <property type="entry name" value="Bet v1-like"/>
    <property type="match status" value="1"/>
</dbReference>
<dbReference type="Pfam" id="PF06445">
    <property type="entry name" value="GyrI-like"/>
    <property type="match status" value="1"/>
</dbReference>
<evidence type="ECO:0000313" key="3">
    <source>
        <dbReference type="Proteomes" id="UP000033121"/>
    </source>
</evidence>
<dbReference type="AlphaFoldDB" id="A0A0E9N7J6"/>
<name>A0A0E9N7J6_9BACT</name>
<reference evidence="2 3" key="1">
    <citation type="submission" date="2015-04" db="EMBL/GenBank/DDBJ databases">
        <title>Whole genome shotgun sequence of Flavihumibacter petaseus NBRC 106054.</title>
        <authorList>
            <person name="Miyazawa S."/>
            <person name="Hosoyama A."/>
            <person name="Hashimoto M."/>
            <person name="Noguchi M."/>
            <person name="Tsuchikane K."/>
            <person name="Ohji S."/>
            <person name="Yamazoe A."/>
            <person name="Ichikawa N."/>
            <person name="Kimura A."/>
            <person name="Fujita N."/>
        </authorList>
    </citation>
    <scope>NUCLEOTIDE SEQUENCE [LARGE SCALE GENOMIC DNA]</scope>
    <source>
        <strain evidence="2 3">NBRC 106054</strain>
    </source>
</reference>
<dbReference type="EMBL" id="BBWV01000005">
    <property type="protein sequence ID" value="GAO45330.1"/>
    <property type="molecule type" value="Genomic_DNA"/>
</dbReference>
<dbReference type="STRING" id="1220578.FPE01S_05_00270"/>
<dbReference type="InterPro" id="IPR019587">
    <property type="entry name" value="Polyketide_cyclase/dehydratase"/>
</dbReference>
<proteinExistence type="predicted"/>
<dbReference type="InterPro" id="IPR010499">
    <property type="entry name" value="AraC_E-bd"/>
</dbReference>
<dbReference type="InterPro" id="IPR011256">
    <property type="entry name" value="Reg_factor_effector_dom_sf"/>
</dbReference>
<keyword evidence="3" id="KW-1185">Reference proteome</keyword>
<dbReference type="OrthoDB" id="9807923at2"/>
<gene>
    <name evidence="2" type="ORF">FPE01S_05_00270</name>
</gene>
<dbReference type="InterPro" id="IPR023393">
    <property type="entry name" value="START-like_dom_sf"/>
</dbReference>
<evidence type="ECO:0000259" key="1">
    <source>
        <dbReference type="SMART" id="SM00871"/>
    </source>
</evidence>
<dbReference type="RefSeq" id="WP_046371351.1">
    <property type="nucleotide sequence ID" value="NZ_BBWV01000005.1"/>
</dbReference>
<dbReference type="CDD" id="cd07818">
    <property type="entry name" value="SRPBCC_1"/>
    <property type="match status" value="1"/>
</dbReference>
<comment type="caution">
    <text evidence="2">The sequence shown here is derived from an EMBL/GenBank/DDBJ whole genome shotgun (WGS) entry which is preliminary data.</text>
</comment>